<dbReference type="VEuPathDB" id="FungiDB:ASPVEDRAFT_877783"/>
<feature type="transmembrane region" description="Helical" evidence="7">
    <location>
        <begin position="125"/>
        <end position="146"/>
    </location>
</feature>
<feature type="transmembrane region" description="Helical" evidence="7">
    <location>
        <begin position="219"/>
        <end position="242"/>
    </location>
</feature>
<dbReference type="Proteomes" id="UP000184073">
    <property type="component" value="Unassembled WGS sequence"/>
</dbReference>
<feature type="domain" description="Major facilitator superfamily (MFS) profile" evidence="8">
    <location>
        <begin position="59"/>
        <end position="455"/>
    </location>
</feature>
<feature type="transmembrane region" description="Helical" evidence="7">
    <location>
        <begin position="332"/>
        <end position="351"/>
    </location>
</feature>
<dbReference type="RefSeq" id="XP_040673488.1">
    <property type="nucleotide sequence ID" value="XM_040818156.1"/>
</dbReference>
<dbReference type="PROSITE" id="PS50850">
    <property type="entry name" value="MFS"/>
    <property type="match status" value="1"/>
</dbReference>
<reference evidence="10" key="1">
    <citation type="journal article" date="2017" name="Genome Biol.">
        <title>Comparative genomics reveals high biological diversity and specific adaptations in the industrially and medically important fungal genus Aspergillus.</title>
        <authorList>
            <person name="de Vries R.P."/>
            <person name="Riley R."/>
            <person name="Wiebenga A."/>
            <person name="Aguilar-Osorio G."/>
            <person name="Amillis S."/>
            <person name="Uchima C.A."/>
            <person name="Anderluh G."/>
            <person name="Asadollahi M."/>
            <person name="Askin M."/>
            <person name="Barry K."/>
            <person name="Battaglia E."/>
            <person name="Bayram O."/>
            <person name="Benocci T."/>
            <person name="Braus-Stromeyer S.A."/>
            <person name="Caldana C."/>
            <person name="Canovas D."/>
            <person name="Cerqueira G.C."/>
            <person name="Chen F."/>
            <person name="Chen W."/>
            <person name="Choi C."/>
            <person name="Clum A."/>
            <person name="Dos Santos R.A."/>
            <person name="Damasio A.R."/>
            <person name="Diallinas G."/>
            <person name="Emri T."/>
            <person name="Fekete E."/>
            <person name="Flipphi M."/>
            <person name="Freyberg S."/>
            <person name="Gallo A."/>
            <person name="Gournas C."/>
            <person name="Habgood R."/>
            <person name="Hainaut M."/>
            <person name="Harispe M.L."/>
            <person name="Henrissat B."/>
            <person name="Hilden K.S."/>
            <person name="Hope R."/>
            <person name="Hossain A."/>
            <person name="Karabika E."/>
            <person name="Karaffa L."/>
            <person name="Karanyi Z."/>
            <person name="Krasevec N."/>
            <person name="Kuo A."/>
            <person name="Kusch H."/>
            <person name="LaButti K."/>
            <person name="Lagendijk E.L."/>
            <person name="Lapidus A."/>
            <person name="Levasseur A."/>
            <person name="Lindquist E."/>
            <person name="Lipzen A."/>
            <person name="Logrieco A.F."/>
            <person name="MacCabe A."/>
            <person name="Maekelae M.R."/>
            <person name="Malavazi I."/>
            <person name="Melin P."/>
            <person name="Meyer V."/>
            <person name="Mielnichuk N."/>
            <person name="Miskei M."/>
            <person name="Molnar A.P."/>
            <person name="Mule G."/>
            <person name="Ngan C.Y."/>
            <person name="Orejas M."/>
            <person name="Orosz E."/>
            <person name="Ouedraogo J.P."/>
            <person name="Overkamp K.M."/>
            <person name="Park H.-S."/>
            <person name="Perrone G."/>
            <person name="Piumi F."/>
            <person name="Punt P.J."/>
            <person name="Ram A.F."/>
            <person name="Ramon A."/>
            <person name="Rauscher S."/>
            <person name="Record E."/>
            <person name="Riano-Pachon D.M."/>
            <person name="Robert V."/>
            <person name="Roehrig J."/>
            <person name="Ruller R."/>
            <person name="Salamov A."/>
            <person name="Salih N.S."/>
            <person name="Samson R.A."/>
            <person name="Sandor E."/>
            <person name="Sanguinetti M."/>
            <person name="Schuetze T."/>
            <person name="Sepcic K."/>
            <person name="Shelest E."/>
            <person name="Sherlock G."/>
            <person name="Sophianopoulou V."/>
            <person name="Squina F.M."/>
            <person name="Sun H."/>
            <person name="Susca A."/>
            <person name="Todd R.B."/>
            <person name="Tsang A."/>
            <person name="Unkles S.E."/>
            <person name="van de Wiele N."/>
            <person name="van Rossen-Uffink D."/>
            <person name="Oliveira J.V."/>
            <person name="Vesth T.C."/>
            <person name="Visser J."/>
            <person name="Yu J.-H."/>
            <person name="Zhou M."/>
            <person name="Andersen M.R."/>
            <person name="Archer D.B."/>
            <person name="Baker S.E."/>
            <person name="Benoit I."/>
            <person name="Brakhage A.A."/>
            <person name="Braus G.H."/>
            <person name="Fischer R."/>
            <person name="Frisvad J.C."/>
            <person name="Goldman G.H."/>
            <person name="Houbraken J."/>
            <person name="Oakley B."/>
            <person name="Pocsi I."/>
            <person name="Scazzocchio C."/>
            <person name="Seiboth B."/>
            <person name="vanKuyk P.A."/>
            <person name="Wortman J."/>
            <person name="Dyer P.S."/>
            <person name="Grigoriev I.V."/>
        </authorList>
    </citation>
    <scope>NUCLEOTIDE SEQUENCE [LARGE SCALE GENOMIC DNA]</scope>
    <source>
        <strain evidence="10">CBS 583.65</strain>
    </source>
</reference>
<evidence type="ECO:0000313" key="10">
    <source>
        <dbReference type="Proteomes" id="UP000184073"/>
    </source>
</evidence>
<dbReference type="PANTHER" id="PTHR43791:SF54">
    <property type="entry name" value="MAJOR FACILITATOR SUPERFAMILY (MFS) PROFILE DOMAIN-CONTAINING PROTEIN-RELATED"/>
    <property type="match status" value="1"/>
</dbReference>
<evidence type="ECO:0000256" key="7">
    <source>
        <dbReference type="SAM" id="Phobius"/>
    </source>
</evidence>
<dbReference type="GO" id="GO:0022857">
    <property type="term" value="F:transmembrane transporter activity"/>
    <property type="evidence" value="ECO:0007669"/>
    <property type="project" value="InterPro"/>
</dbReference>
<feature type="transmembrane region" description="Helical" evidence="7">
    <location>
        <begin position="57"/>
        <end position="77"/>
    </location>
</feature>
<keyword evidence="3 7" id="KW-0812">Transmembrane</keyword>
<evidence type="ECO:0000256" key="2">
    <source>
        <dbReference type="ARBA" id="ARBA00022448"/>
    </source>
</evidence>
<dbReference type="AlphaFoldDB" id="A0A1L9Q1Y3"/>
<dbReference type="GO" id="GO:0016020">
    <property type="term" value="C:membrane"/>
    <property type="evidence" value="ECO:0007669"/>
    <property type="project" value="UniProtKB-SubCell"/>
</dbReference>
<keyword evidence="4 7" id="KW-1133">Transmembrane helix</keyword>
<feature type="compositionally biased region" description="Basic and acidic residues" evidence="6">
    <location>
        <begin position="11"/>
        <end position="26"/>
    </location>
</feature>
<feature type="transmembrane region" description="Helical" evidence="7">
    <location>
        <begin position="357"/>
        <end position="375"/>
    </location>
</feature>
<protein>
    <recommendedName>
        <fullName evidence="8">Major facilitator superfamily (MFS) profile domain-containing protein</fullName>
    </recommendedName>
</protein>
<evidence type="ECO:0000313" key="9">
    <source>
        <dbReference type="EMBL" id="OJJ07726.1"/>
    </source>
</evidence>
<proteinExistence type="predicted"/>
<dbReference type="Gene3D" id="1.20.1250.20">
    <property type="entry name" value="MFS general substrate transporter like domains"/>
    <property type="match status" value="2"/>
</dbReference>
<evidence type="ECO:0000256" key="3">
    <source>
        <dbReference type="ARBA" id="ARBA00022692"/>
    </source>
</evidence>
<sequence length="486" mass="53628">MTADTSSIKSSYDEKKRRDHVEEARSNQHPNVSAEDAAWLDSFPEERKKKVIWKVDIRLIPLLTLLYLFSFIDRANIGNAKIEGLTETLNMSSTQYNVVLSIFFVPYVIFEVPSNYILSKFKKPSMYIGGIIVAWGIVMTLMGIVHNFEGLVAVRFMLGVAEAGFFPGAVYIISSWYLPHEMQSRIALFYAASALAGAVSGLLAFAIARMDGVGGYEGWRWIFLLEGIATVLAGVLCLFCLIDSPEMCQEGVDWEILRAVVTDWQVYLQSLIYLSSTIPNYGMKFTMPQIITNMGYTSSMAQVLTIPPYIAGAISAYCAAVFADRLHWRMPFIVGSQLIVLIAFAILFAKAADIKNNIAVCYFGVVLACIGLYPINPGCNAWTVSNLAGPTKRAMGIAYMISMGNAGGIPGSYIYFDSEAPKYPTGFGVSLGIAALGVCSALTLELTYTALNKSRKRICVEEVYETYTQDELDAMGDRSPLFKYTL</sequence>
<feature type="transmembrane region" description="Helical" evidence="7">
    <location>
        <begin position="396"/>
        <end position="415"/>
    </location>
</feature>
<dbReference type="SUPFAM" id="SSF103473">
    <property type="entry name" value="MFS general substrate transporter"/>
    <property type="match status" value="1"/>
</dbReference>
<keyword evidence="5 7" id="KW-0472">Membrane</keyword>
<evidence type="ECO:0000256" key="5">
    <source>
        <dbReference type="ARBA" id="ARBA00023136"/>
    </source>
</evidence>
<dbReference type="FunFam" id="1.20.1250.20:FF:000034">
    <property type="entry name" value="MFS general substrate transporter"/>
    <property type="match status" value="1"/>
</dbReference>
<dbReference type="InterPro" id="IPR011701">
    <property type="entry name" value="MFS"/>
</dbReference>
<feature type="transmembrane region" description="Helical" evidence="7">
    <location>
        <begin position="427"/>
        <end position="448"/>
    </location>
</feature>
<evidence type="ECO:0000256" key="1">
    <source>
        <dbReference type="ARBA" id="ARBA00004141"/>
    </source>
</evidence>
<dbReference type="PANTHER" id="PTHR43791">
    <property type="entry name" value="PERMEASE-RELATED"/>
    <property type="match status" value="1"/>
</dbReference>
<feature type="transmembrane region" description="Helical" evidence="7">
    <location>
        <begin position="152"/>
        <end position="174"/>
    </location>
</feature>
<accession>A0A1L9Q1Y3</accession>
<keyword evidence="2" id="KW-0813">Transport</keyword>
<dbReference type="Pfam" id="PF07690">
    <property type="entry name" value="MFS_1"/>
    <property type="match status" value="1"/>
</dbReference>
<feature type="compositionally biased region" description="Polar residues" evidence="6">
    <location>
        <begin position="1"/>
        <end position="10"/>
    </location>
</feature>
<feature type="transmembrane region" description="Helical" evidence="7">
    <location>
        <begin position="97"/>
        <end position="118"/>
    </location>
</feature>
<feature type="region of interest" description="Disordered" evidence="6">
    <location>
        <begin position="1"/>
        <end position="33"/>
    </location>
</feature>
<organism evidence="9 10">
    <name type="scientific">Aspergillus versicolor CBS 583.65</name>
    <dbReference type="NCBI Taxonomy" id="1036611"/>
    <lineage>
        <taxon>Eukaryota</taxon>
        <taxon>Fungi</taxon>
        <taxon>Dikarya</taxon>
        <taxon>Ascomycota</taxon>
        <taxon>Pezizomycotina</taxon>
        <taxon>Eurotiomycetes</taxon>
        <taxon>Eurotiomycetidae</taxon>
        <taxon>Eurotiales</taxon>
        <taxon>Aspergillaceae</taxon>
        <taxon>Aspergillus</taxon>
        <taxon>Aspergillus subgen. Nidulantes</taxon>
    </lineage>
</organism>
<evidence type="ECO:0000256" key="4">
    <source>
        <dbReference type="ARBA" id="ARBA00022989"/>
    </source>
</evidence>
<dbReference type="EMBL" id="KV878137">
    <property type="protein sequence ID" value="OJJ07726.1"/>
    <property type="molecule type" value="Genomic_DNA"/>
</dbReference>
<dbReference type="GeneID" id="63733667"/>
<gene>
    <name evidence="9" type="ORF">ASPVEDRAFT_877783</name>
</gene>
<dbReference type="InterPro" id="IPR036259">
    <property type="entry name" value="MFS_trans_sf"/>
</dbReference>
<dbReference type="FunFam" id="1.20.1250.20:FF:000364">
    <property type="entry name" value="MFS general substrate transporter"/>
    <property type="match status" value="1"/>
</dbReference>
<comment type="subcellular location">
    <subcellularLocation>
        <location evidence="1">Membrane</location>
        <topology evidence="1">Multi-pass membrane protein</topology>
    </subcellularLocation>
</comment>
<dbReference type="OrthoDB" id="2962993at2759"/>
<evidence type="ECO:0000259" key="8">
    <source>
        <dbReference type="PROSITE" id="PS50850"/>
    </source>
</evidence>
<dbReference type="InterPro" id="IPR020846">
    <property type="entry name" value="MFS_dom"/>
</dbReference>
<evidence type="ECO:0000256" key="6">
    <source>
        <dbReference type="SAM" id="MobiDB-lite"/>
    </source>
</evidence>
<name>A0A1L9Q1Y3_ASPVE</name>
<feature type="transmembrane region" description="Helical" evidence="7">
    <location>
        <begin position="186"/>
        <end position="207"/>
    </location>
</feature>
<keyword evidence="10" id="KW-1185">Reference proteome</keyword>